<organism evidence="2 3">
    <name type="scientific">Trichonephila clavata</name>
    <name type="common">Joro spider</name>
    <name type="synonym">Nephila clavata</name>
    <dbReference type="NCBI Taxonomy" id="2740835"/>
    <lineage>
        <taxon>Eukaryota</taxon>
        <taxon>Metazoa</taxon>
        <taxon>Ecdysozoa</taxon>
        <taxon>Arthropoda</taxon>
        <taxon>Chelicerata</taxon>
        <taxon>Arachnida</taxon>
        <taxon>Araneae</taxon>
        <taxon>Araneomorphae</taxon>
        <taxon>Entelegynae</taxon>
        <taxon>Araneoidea</taxon>
        <taxon>Nephilidae</taxon>
        <taxon>Trichonephila</taxon>
    </lineage>
</organism>
<keyword evidence="3" id="KW-1185">Reference proteome</keyword>
<dbReference type="Pfam" id="PF18701">
    <property type="entry name" value="DUF5641"/>
    <property type="match status" value="1"/>
</dbReference>
<gene>
    <name evidence="2" type="ORF">TNCT_327671</name>
</gene>
<dbReference type="Proteomes" id="UP000887116">
    <property type="component" value="Unassembled WGS sequence"/>
</dbReference>
<protein>
    <recommendedName>
        <fullName evidence="1">DUF5641 domain-containing protein</fullName>
    </recommendedName>
</protein>
<evidence type="ECO:0000313" key="3">
    <source>
        <dbReference type="Proteomes" id="UP000887116"/>
    </source>
</evidence>
<dbReference type="EMBL" id="BMAO01024258">
    <property type="protein sequence ID" value="GFQ94094.1"/>
    <property type="molecule type" value="Genomic_DNA"/>
</dbReference>
<dbReference type="AlphaFoldDB" id="A0A8X6G4D9"/>
<proteinExistence type="predicted"/>
<sequence>MVRDVVVLENNLKNRTLWSLARIIELIPGKEEHVRVSRVRTETGELVRPGQILYNLELLEPEINLPKEQTDSVIRTKRGRKLISPKRLTYV</sequence>
<name>A0A8X6G4D9_TRICU</name>
<dbReference type="InterPro" id="IPR040676">
    <property type="entry name" value="DUF5641"/>
</dbReference>
<accession>A0A8X6G4D9</accession>
<feature type="domain" description="DUF5641" evidence="1">
    <location>
        <begin position="3"/>
        <end position="51"/>
    </location>
</feature>
<evidence type="ECO:0000313" key="2">
    <source>
        <dbReference type="EMBL" id="GFQ94094.1"/>
    </source>
</evidence>
<evidence type="ECO:0000259" key="1">
    <source>
        <dbReference type="Pfam" id="PF18701"/>
    </source>
</evidence>
<dbReference type="OrthoDB" id="8958038at2759"/>
<reference evidence="2" key="1">
    <citation type="submission" date="2020-07" db="EMBL/GenBank/DDBJ databases">
        <title>Multicomponent nature underlies the extraordinary mechanical properties of spider dragline silk.</title>
        <authorList>
            <person name="Kono N."/>
            <person name="Nakamura H."/>
            <person name="Mori M."/>
            <person name="Yoshida Y."/>
            <person name="Ohtoshi R."/>
            <person name="Malay A.D."/>
            <person name="Moran D.A.P."/>
            <person name="Tomita M."/>
            <person name="Numata K."/>
            <person name="Arakawa K."/>
        </authorList>
    </citation>
    <scope>NUCLEOTIDE SEQUENCE</scope>
</reference>
<comment type="caution">
    <text evidence="2">The sequence shown here is derived from an EMBL/GenBank/DDBJ whole genome shotgun (WGS) entry which is preliminary data.</text>
</comment>